<dbReference type="SUPFAM" id="SSF69318">
    <property type="entry name" value="Integrin alpha N-terminal domain"/>
    <property type="match status" value="1"/>
</dbReference>
<dbReference type="Pfam" id="PF03534">
    <property type="entry name" value="SpvB"/>
    <property type="match status" value="1"/>
</dbReference>
<dbReference type="Gene3D" id="2.180.10.10">
    <property type="entry name" value="RHS repeat-associated core"/>
    <property type="match status" value="1"/>
</dbReference>
<gene>
    <name evidence="7" type="ORF">C1E23_17280</name>
</gene>
<name>A0A4Q7IJ35_9GAMM</name>
<dbReference type="InterPro" id="IPR022385">
    <property type="entry name" value="Rhs_assc_core"/>
</dbReference>
<feature type="compositionally biased region" description="Polar residues" evidence="5">
    <location>
        <begin position="1947"/>
        <end position="1973"/>
    </location>
</feature>
<evidence type="ECO:0000313" key="7">
    <source>
        <dbReference type="EMBL" id="RZQ51850.1"/>
    </source>
</evidence>
<accession>A0A4Q7IJ35</accession>
<evidence type="ECO:0000256" key="4">
    <source>
        <dbReference type="ARBA" id="ARBA00023026"/>
    </source>
</evidence>
<dbReference type="RefSeq" id="WP_130256757.1">
    <property type="nucleotide sequence ID" value="NZ_PPSX01000075.1"/>
</dbReference>
<dbReference type="InterPro" id="IPR028994">
    <property type="entry name" value="Integrin_alpha_N"/>
</dbReference>
<dbReference type="Proteomes" id="UP000291338">
    <property type="component" value="Unassembled WGS sequence"/>
</dbReference>
<reference evidence="7 8" key="1">
    <citation type="submission" date="2018-01" db="EMBL/GenBank/DDBJ databases">
        <title>Co-occurrence of chitin degradation, pigmentation and bioactivity in marine Pseudoalteromonas.</title>
        <authorList>
            <person name="Paulsen S."/>
            <person name="Gram L."/>
            <person name="Machado H."/>
        </authorList>
    </citation>
    <scope>NUCLEOTIDE SEQUENCE [LARGE SCALE GENOMIC DNA]</scope>
    <source>
        <strain evidence="7 8">S3898</strain>
    </source>
</reference>
<dbReference type="Pfam" id="PF25023">
    <property type="entry name" value="TEN_YD-shell"/>
    <property type="match status" value="1"/>
</dbReference>
<dbReference type="PANTHER" id="PTHR32305:SF15">
    <property type="entry name" value="PROTEIN RHSA-RELATED"/>
    <property type="match status" value="1"/>
</dbReference>
<feature type="domain" description="Teneurin-like YD-shell" evidence="6">
    <location>
        <begin position="1362"/>
        <end position="1919"/>
    </location>
</feature>
<dbReference type="InterPro" id="IPR050708">
    <property type="entry name" value="T6SS_VgrG/RHS"/>
</dbReference>
<keyword evidence="3" id="KW-0677">Repeat</keyword>
<feature type="compositionally biased region" description="Polar residues" evidence="5">
    <location>
        <begin position="1984"/>
        <end position="1999"/>
    </location>
</feature>
<evidence type="ECO:0000256" key="1">
    <source>
        <dbReference type="ARBA" id="ARBA00004613"/>
    </source>
</evidence>
<dbReference type="EMBL" id="PPSX01000075">
    <property type="protein sequence ID" value="RZQ51850.1"/>
    <property type="molecule type" value="Genomic_DNA"/>
</dbReference>
<protein>
    <recommendedName>
        <fullName evidence="6">Teneurin-like YD-shell domain-containing protein</fullName>
    </recommendedName>
</protein>
<dbReference type="GO" id="GO:0005737">
    <property type="term" value="C:cytoplasm"/>
    <property type="evidence" value="ECO:0007669"/>
    <property type="project" value="InterPro"/>
</dbReference>
<organism evidence="7 8">
    <name type="scientific">Pseudoalteromonas phenolica</name>
    <dbReference type="NCBI Taxonomy" id="161398"/>
    <lineage>
        <taxon>Bacteria</taxon>
        <taxon>Pseudomonadati</taxon>
        <taxon>Pseudomonadota</taxon>
        <taxon>Gammaproteobacteria</taxon>
        <taxon>Alteromonadales</taxon>
        <taxon>Pseudoalteromonadaceae</taxon>
        <taxon>Pseudoalteromonas</taxon>
    </lineage>
</organism>
<comment type="caution">
    <text evidence="7">The sequence shown here is derived from an EMBL/GenBank/DDBJ whole genome shotgun (WGS) entry which is preliminary data.</text>
</comment>
<evidence type="ECO:0000256" key="5">
    <source>
        <dbReference type="SAM" id="MobiDB-lite"/>
    </source>
</evidence>
<dbReference type="PANTHER" id="PTHR32305">
    <property type="match status" value="1"/>
</dbReference>
<comment type="subcellular location">
    <subcellularLocation>
        <location evidence="1">Secreted</location>
    </subcellularLocation>
</comment>
<evidence type="ECO:0000313" key="8">
    <source>
        <dbReference type="Proteomes" id="UP000291338"/>
    </source>
</evidence>
<keyword evidence="2" id="KW-0964">Secreted</keyword>
<proteinExistence type="predicted"/>
<dbReference type="InterPro" id="IPR056823">
    <property type="entry name" value="TEN-like_YD-shell"/>
</dbReference>
<evidence type="ECO:0000256" key="2">
    <source>
        <dbReference type="ARBA" id="ARBA00022525"/>
    </source>
</evidence>
<evidence type="ECO:0000256" key="3">
    <source>
        <dbReference type="ARBA" id="ARBA00022737"/>
    </source>
</evidence>
<feature type="region of interest" description="Disordered" evidence="5">
    <location>
        <begin position="1947"/>
        <end position="2019"/>
    </location>
</feature>
<dbReference type="GO" id="GO:0005576">
    <property type="term" value="C:extracellular region"/>
    <property type="evidence" value="ECO:0007669"/>
    <property type="project" value="UniProtKB-SubCell"/>
</dbReference>
<sequence length="2204" mass="242312">MPNITAPSVNNIGTIKGQAGVSGGAATYNIPIELPPGRAGMQPNVSLNYSSRAGNGIAGVGWSLAAAGQISRCAKTVAQDNINHGFLYSNTDKLCLNGQKLILTSGRYGRSGATYRTELESFSLVTQLGGDLDSDNVSFSVQTQHGRIDYYASDAANRVIPSGLDVAESWLLDKQIDRSDNTIVYDYDTTNRNEVLLEDIYFTGHQTANGNRRVQFTYENRPDITSTFKLGGKTRRTKRLKTIQTSVNSELIKRYQLNYIASEHSNRSLMSSVQECRFKGGASRCLPETHFNWEHSAPSFELERLGYKRNGEHVAISQTETLLERTLPHGDQNGDGIRDFPDAYVSAEGELIGTHTNELANCYRQGNSLRDTCLEADFNLDGKTDSFKEQNGALAIKYTGSNYWIDTGINFQKAAVTHPHIFSTQFFGKDDAILAVNDFNGDGLPDLALKQRVVGESNAEVYFYFHTGVNSQPYSNSNRQFVFDYIIGASKSGSFYKELNYTEENELQFIGDLDGNGSLDMIETRTNTNADQDAPDSIPYRVIYTFPNGSNVDFQNLMLSSDTNSSLNAGHIFHDINGDGLQDWLAVINAGGGISYRLNTGAGFEENWTYLDAFIPVVESQYTRPYSEIEIVTRPVMSKLTVMDYNGDGKSDLLIAGRVVVSSCTTIQSSVPYHQSGYQCDDNLYNAKTVSKVGKGYRISNHADGAFLDSSLRSMKLVQFTEDLEGNITVNISNTDIVASASQRIAVDITGDGLTDIVTIFNCSNGGCDWNEDVRPSHQDQVNSLTLRVDSDYQKGVYVYRNKGTATDDIYSAPQDVISEVNNGVSEVNSWVYKTLASNEFSTNETPFYSADYSVNNDSLGDYNFTSSMLVVAKFHQDNGVGSQNSKHYSYRDAMYSSKGRGFLGFESIIEHNVSRGIVTHSDYQQTFPFQGKLIRQATFTQQDYQERTNGQLGSSSAENMALSYQYTDWQNNINQTQSDVYHVYAKQTNQIKRDLNSHNILSSSNTVVDSIDQCGVVTSLTSEVRDDSGKYKTKQTRESAASCDDSGTWWPDKLHSKTVTKYAITDRNSNDPMQSSLDQTISITSTYSNYHANRKPETVELRETSDTGPLLKTTTTAFNDYGLPTSITETAKTYAIDGSELESNRTSSIDYTKNGTSVSADGYFPFTVTNAKGHTVTTHTNPATGQPTTVRKQIGASAYLDTVYGYDDYNRLYSVQTGGQPIRYTAVQTPDDSAPANAVMQIVTKSAGTPTTKVYKDKLGRTLRTAVQGFANDSWIYNDVHYNNKGQVTFESVPFINATSPTTLGVSYSEFDVLGRPKYKVTSQSCANLVDGTMTVEYTYTGFTTEIDVSETCHGLTLPQMKRTYNSQKQLMSTVDAIGGTTTYSYNSLGLPTVIQDANSDSIVASYDSFGRKTSVNDPNQGYTQFTYNGFGELQAESRKQTSTTSVHTTVRYAVDALGRVTKRRATGETDLTYNYDTASNGYGQLGSESGNGVTRTYAFDSFGRPTTTTIAGSSKSYTISTLYDANFGRVKGLRYPNNLTVKYEYNTRGYLTHIKNAASGYVYQNITGMDNFGNISSSTLGNGLTESNLFYAASGQMANKIVNKTGQGQLLNINYSAYDGFGNLKGLTVNTGPIGDQHTFSESFEYDHLHRLTSNQIAGITTTSYRYDSVGNITYKSDYATTYDYDTHLIGYSGGGNNAVKKAQKTDGSWVGFSYDARGNMIKGDGLTAATYNAMDKPTSITKNDITNTFEYGPDHMRFKQTKSSGSTIYYADKLYEEEVKNGETTWRAYIGDVAVVSKSDNGLATIRYTHRDRLGSARLFTDRNGNVEAQRNFDPFGKPREASGGLKADNKLGDLNTAKTRRGFTDHEHLDDMELIHMNGRVYDYNLGRFMSVDPFIQAPGNSQSINPYSYIMNNPLAGVDPTGYVAEEPEALEIVITCSANNPCGDSGQNNPENSKATGTTSRDGNSDNPDAPLKKETSNGHQQNQSSNIGNKTTPIEIGSPSMIGRSKDPDMRNQESKKLLPNISGFGDRSIPKDIINDMNYYSGVTGSLSDLSGVVAANSPYWLAATKTKGLKIYKTSHWKGNGSHNFKGFVNGVHNVTGPIGMAMFGVGSASRLAQYGYALENMRNPTEAMEETVDVIFDILVPTAAVVVGTNPVILAALGYWAIDTYYDGNLSKAIKDGRFLGDIKRSMYAIRELF</sequence>
<evidence type="ECO:0000259" key="6">
    <source>
        <dbReference type="Pfam" id="PF25023"/>
    </source>
</evidence>
<dbReference type="NCBIfam" id="TIGR03696">
    <property type="entry name" value="Rhs_assc_core"/>
    <property type="match status" value="1"/>
</dbReference>
<dbReference type="InterPro" id="IPR003284">
    <property type="entry name" value="Sal_SpvB"/>
</dbReference>
<keyword evidence="4" id="KW-0843">Virulence</keyword>